<dbReference type="InterPro" id="IPR036280">
    <property type="entry name" value="Multihaem_cyt_sf"/>
</dbReference>
<dbReference type="GO" id="GO:0030313">
    <property type="term" value="C:cell envelope"/>
    <property type="evidence" value="ECO:0007669"/>
    <property type="project" value="UniProtKB-SubCell"/>
</dbReference>
<dbReference type="PANTHER" id="PTHR35038:SF10">
    <property type="entry name" value="HIGH-MOLECULAR-WEIGHT CYTOCHROME C"/>
    <property type="match status" value="1"/>
</dbReference>
<dbReference type="InterPro" id="IPR029467">
    <property type="entry name" value="Cyt_c7-like"/>
</dbReference>
<evidence type="ECO:0000259" key="8">
    <source>
        <dbReference type="Pfam" id="PF03264"/>
    </source>
</evidence>
<dbReference type="CDD" id="cd08168">
    <property type="entry name" value="Cytochrom_C3"/>
    <property type="match status" value="1"/>
</dbReference>
<evidence type="ECO:0000256" key="4">
    <source>
        <dbReference type="ARBA" id="ARBA00022723"/>
    </source>
</evidence>
<protein>
    <submittedName>
        <fullName evidence="10">Cytochrome C</fullName>
    </submittedName>
</protein>
<dbReference type="SUPFAM" id="SSF48695">
    <property type="entry name" value="Multiheme cytochromes"/>
    <property type="match status" value="2"/>
</dbReference>
<keyword evidence="3" id="KW-0349">Heme</keyword>
<dbReference type="Proteomes" id="UP000242881">
    <property type="component" value="Unassembled WGS sequence"/>
</dbReference>
<dbReference type="InterPro" id="IPR038266">
    <property type="entry name" value="NapC/NirT_cytc_sf"/>
</dbReference>
<keyword evidence="2" id="KW-0813">Transport</keyword>
<evidence type="ECO:0000256" key="2">
    <source>
        <dbReference type="ARBA" id="ARBA00022448"/>
    </source>
</evidence>
<keyword evidence="4" id="KW-0479">Metal-binding</keyword>
<dbReference type="EMBL" id="PNIN01000020">
    <property type="protein sequence ID" value="PMP72608.1"/>
    <property type="molecule type" value="Genomic_DNA"/>
</dbReference>
<feature type="domain" description="Cytochrome c7-like" evidence="9">
    <location>
        <begin position="439"/>
        <end position="503"/>
    </location>
</feature>
<dbReference type="InterPro" id="IPR051829">
    <property type="entry name" value="Multiheme_Cytochr_ET"/>
</dbReference>
<evidence type="ECO:0000256" key="5">
    <source>
        <dbReference type="ARBA" id="ARBA00022729"/>
    </source>
</evidence>
<evidence type="ECO:0000256" key="1">
    <source>
        <dbReference type="ARBA" id="ARBA00004196"/>
    </source>
</evidence>
<dbReference type="Gene3D" id="3.90.10.10">
    <property type="entry name" value="Cytochrome C3"/>
    <property type="match status" value="1"/>
</dbReference>
<evidence type="ECO:0000259" key="9">
    <source>
        <dbReference type="Pfam" id="PF14522"/>
    </source>
</evidence>
<dbReference type="GO" id="GO:0046872">
    <property type="term" value="F:metal ion binding"/>
    <property type="evidence" value="ECO:0007669"/>
    <property type="project" value="UniProtKB-KW"/>
</dbReference>
<name>A0A2J6WQE2_9BACT</name>
<accession>A0A2J6WQE2</accession>
<dbReference type="Gene3D" id="1.10.1130.10">
    <property type="entry name" value="Flavocytochrome C3, Chain A"/>
    <property type="match status" value="1"/>
</dbReference>
<evidence type="ECO:0000256" key="6">
    <source>
        <dbReference type="ARBA" id="ARBA00022982"/>
    </source>
</evidence>
<dbReference type="Pfam" id="PF03264">
    <property type="entry name" value="Cytochrom_NNT"/>
    <property type="match status" value="1"/>
</dbReference>
<keyword evidence="5" id="KW-0732">Signal</keyword>
<comment type="subcellular location">
    <subcellularLocation>
        <location evidence="1">Cell envelope</location>
    </subcellularLocation>
</comment>
<dbReference type="InterPro" id="IPR005126">
    <property type="entry name" value="NapC/NirT_cyt_c_N"/>
</dbReference>
<gene>
    <name evidence="10" type="ORF">C0187_01430</name>
</gene>
<sequence length="503" mass="56335">MWEKFKKFVKNDPVVFVIAVVVIFVGFVFSQVEVLHYTSESEFCGKCHPEQKVGPLGEYYTWSKNVHSAAKVECIDCHGEPGFVGYMKAKIGGLGDLYNEFFKSKEHKLEVLAKGASDPKYAAKLVPNTTCLHCHSDEINAKNRKEKVMSVGINFRLIDNVVNPRFRESFGKIDVLKDKVVAGVDPKHKVHLDKGLNCVDCHLGVAHGGNKHNLPKMETCFKCHDEMKNAGNKIKAPANDDCQTCHTLQKSNQQGTTVKGVDEVKWYMADLQCSDCHKNAFTRPNTDVCASCHDASYAQIMTDTQKEFLGKLAAIAKVRDELSTYRESMKPGQLALFNQLNLMVKVLEKDGSKGIHNPDYFNNIFDAANQLVDKIKNYKEEPKVVKTDAKKGETKSEVVAKAEPAKVFKANNPKELMDIAPDTINLAEHHKVNSTKKPVVFAHKKHAEMFECTKCHEKPEEGSLKVKITKLDGTNNSFHTDLCFPCHKENKVKNGTSCTTCHK</sequence>
<keyword evidence="7" id="KW-0408">Iron</keyword>
<evidence type="ECO:0000256" key="7">
    <source>
        <dbReference type="ARBA" id="ARBA00023004"/>
    </source>
</evidence>
<dbReference type="Gene3D" id="1.10.3820.10">
    <property type="entry name" value="Di-heme elbow motif domain"/>
    <property type="match status" value="1"/>
</dbReference>
<proteinExistence type="predicted"/>
<evidence type="ECO:0000313" key="11">
    <source>
        <dbReference type="Proteomes" id="UP000242881"/>
    </source>
</evidence>
<feature type="domain" description="NapC/NirT cytochrome c N-terminal" evidence="8">
    <location>
        <begin position="15"/>
        <end position="146"/>
    </location>
</feature>
<reference evidence="10 11" key="1">
    <citation type="submission" date="2018-01" db="EMBL/GenBank/DDBJ databases">
        <title>Metagenomic assembled genomes from two thermal pools in the Uzon Caldera, Kamchatka, Russia.</title>
        <authorList>
            <person name="Wilkins L."/>
            <person name="Ettinger C."/>
        </authorList>
    </citation>
    <scope>NUCLEOTIDE SEQUENCE [LARGE SCALE GENOMIC DNA]</scope>
    <source>
        <strain evidence="10">ZAV-05</strain>
    </source>
</reference>
<feature type="domain" description="Cytochrome c7-like" evidence="9">
    <location>
        <begin position="186"/>
        <end position="247"/>
    </location>
</feature>
<dbReference type="Pfam" id="PF14522">
    <property type="entry name" value="Cytochrome_C7"/>
    <property type="match status" value="2"/>
</dbReference>
<evidence type="ECO:0000313" key="10">
    <source>
        <dbReference type="EMBL" id="PMP72608.1"/>
    </source>
</evidence>
<dbReference type="PANTHER" id="PTHR35038">
    <property type="entry name" value="DISSIMILATORY SULFITE REDUCTASE SIRA"/>
    <property type="match status" value="1"/>
</dbReference>
<evidence type="ECO:0000256" key="3">
    <source>
        <dbReference type="ARBA" id="ARBA00022617"/>
    </source>
</evidence>
<dbReference type="AlphaFoldDB" id="A0A2J6WQE2"/>
<keyword evidence="6" id="KW-0249">Electron transport</keyword>
<organism evidence="10 11">
    <name type="scientific">Calditerrivibrio nitroreducens</name>
    <dbReference type="NCBI Taxonomy" id="477976"/>
    <lineage>
        <taxon>Bacteria</taxon>
        <taxon>Pseudomonadati</taxon>
        <taxon>Deferribacterota</taxon>
        <taxon>Deferribacteres</taxon>
        <taxon>Deferribacterales</taxon>
        <taxon>Calditerrivibrionaceae</taxon>
    </lineage>
</organism>
<comment type="caution">
    <text evidence="10">The sequence shown here is derived from an EMBL/GenBank/DDBJ whole genome shotgun (WGS) entry which is preliminary data.</text>
</comment>